<dbReference type="Gene3D" id="2.40.160.200">
    <property type="entry name" value="LURP1-related"/>
    <property type="match status" value="1"/>
</dbReference>
<dbReference type="PANTHER" id="PTHR31087:SF58">
    <property type="entry name" value="OS07G0230700 PROTEIN"/>
    <property type="match status" value="1"/>
</dbReference>
<accession>A0A5A7RE60</accession>
<keyword evidence="3" id="KW-1185">Reference proteome</keyword>
<dbReference type="Pfam" id="PF04525">
    <property type="entry name" value="LOR"/>
    <property type="match status" value="1"/>
</dbReference>
<evidence type="ECO:0000313" key="3">
    <source>
        <dbReference type="Proteomes" id="UP000325081"/>
    </source>
</evidence>
<gene>
    <name evidence="2" type="ORF">STAS_33435</name>
</gene>
<dbReference type="EMBL" id="BKCP01012181">
    <property type="protein sequence ID" value="GER55748.1"/>
    <property type="molecule type" value="Genomic_DNA"/>
</dbReference>
<dbReference type="InterPro" id="IPR007612">
    <property type="entry name" value="LOR"/>
</dbReference>
<dbReference type="InterPro" id="IPR025659">
    <property type="entry name" value="Tubby-like_C"/>
</dbReference>
<comment type="similarity">
    <text evidence="1">Belongs to the LOR family.</text>
</comment>
<dbReference type="AlphaFoldDB" id="A0A5A7RE60"/>
<evidence type="ECO:0000313" key="2">
    <source>
        <dbReference type="EMBL" id="GER55748.1"/>
    </source>
</evidence>
<comment type="caution">
    <text evidence="2">The sequence shown here is derived from an EMBL/GenBank/DDBJ whole genome shotgun (WGS) entry which is preliminary data.</text>
</comment>
<reference evidence="3" key="1">
    <citation type="journal article" date="2019" name="Curr. Biol.">
        <title>Genome Sequence of Striga asiatica Provides Insight into the Evolution of Plant Parasitism.</title>
        <authorList>
            <person name="Yoshida S."/>
            <person name="Kim S."/>
            <person name="Wafula E.K."/>
            <person name="Tanskanen J."/>
            <person name="Kim Y.M."/>
            <person name="Honaas L."/>
            <person name="Yang Z."/>
            <person name="Spallek T."/>
            <person name="Conn C.E."/>
            <person name="Ichihashi Y."/>
            <person name="Cheong K."/>
            <person name="Cui S."/>
            <person name="Der J.P."/>
            <person name="Gundlach H."/>
            <person name="Jiao Y."/>
            <person name="Hori C."/>
            <person name="Ishida J.K."/>
            <person name="Kasahara H."/>
            <person name="Kiba T."/>
            <person name="Kim M.S."/>
            <person name="Koo N."/>
            <person name="Laohavisit A."/>
            <person name="Lee Y.H."/>
            <person name="Lumba S."/>
            <person name="McCourt P."/>
            <person name="Mortimer J.C."/>
            <person name="Mutuku J.M."/>
            <person name="Nomura T."/>
            <person name="Sasaki-Sekimoto Y."/>
            <person name="Seto Y."/>
            <person name="Wang Y."/>
            <person name="Wakatake T."/>
            <person name="Sakakibara H."/>
            <person name="Demura T."/>
            <person name="Yamaguchi S."/>
            <person name="Yoneyama K."/>
            <person name="Manabe R.I."/>
            <person name="Nelson D.C."/>
            <person name="Schulman A.H."/>
            <person name="Timko M.P."/>
            <person name="dePamphilis C.W."/>
            <person name="Choi D."/>
            <person name="Shirasu K."/>
        </authorList>
    </citation>
    <scope>NUCLEOTIDE SEQUENCE [LARGE SCALE GENOMIC DNA]</scope>
    <source>
        <strain evidence="3">cv. UVA1</strain>
    </source>
</reference>
<dbReference type="PANTHER" id="PTHR31087">
    <property type="match status" value="1"/>
</dbReference>
<dbReference type="Proteomes" id="UP000325081">
    <property type="component" value="Unassembled WGS sequence"/>
</dbReference>
<protein>
    <recommendedName>
        <fullName evidence="4">LURP-one-related family protein</fullName>
    </recommendedName>
</protein>
<name>A0A5A7RE60_STRAF</name>
<sequence length="202" mass="22331">MATGTSYPAADPPRTVVIGPQYCVDHPIDLTILRKGFTFSSEKYVVKDVNGNLMFRVKGKRLVDAAGNTIVTFRQKLFSSHGRFKVFRGESKKTEDLLFSVKKSSLLQLKMNLHVFMASNTAEEVCDFKIKGSFFETSCVIYAGNSDNIIAQMKRNSGFLCVNHTFAVVVHPNVDYAFVVVLVVLLREIIDLHQASGGSGGD</sequence>
<evidence type="ECO:0000256" key="1">
    <source>
        <dbReference type="ARBA" id="ARBA00005437"/>
    </source>
</evidence>
<dbReference type="SUPFAM" id="SSF54518">
    <property type="entry name" value="Tubby C-terminal domain-like"/>
    <property type="match status" value="1"/>
</dbReference>
<dbReference type="InterPro" id="IPR038595">
    <property type="entry name" value="LOR_sf"/>
</dbReference>
<dbReference type="OrthoDB" id="97518at2759"/>
<organism evidence="2 3">
    <name type="scientific">Striga asiatica</name>
    <name type="common">Asiatic witchweed</name>
    <name type="synonym">Buchnera asiatica</name>
    <dbReference type="NCBI Taxonomy" id="4170"/>
    <lineage>
        <taxon>Eukaryota</taxon>
        <taxon>Viridiplantae</taxon>
        <taxon>Streptophyta</taxon>
        <taxon>Embryophyta</taxon>
        <taxon>Tracheophyta</taxon>
        <taxon>Spermatophyta</taxon>
        <taxon>Magnoliopsida</taxon>
        <taxon>eudicotyledons</taxon>
        <taxon>Gunneridae</taxon>
        <taxon>Pentapetalae</taxon>
        <taxon>asterids</taxon>
        <taxon>lamiids</taxon>
        <taxon>Lamiales</taxon>
        <taxon>Orobanchaceae</taxon>
        <taxon>Buchnereae</taxon>
        <taxon>Striga</taxon>
    </lineage>
</organism>
<evidence type="ECO:0008006" key="4">
    <source>
        <dbReference type="Google" id="ProtNLM"/>
    </source>
</evidence>
<proteinExistence type="inferred from homology"/>